<accession>A0A645G1R6</accession>
<proteinExistence type="predicted"/>
<comment type="caution">
    <text evidence="2">The sequence shown here is derived from an EMBL/GenBank/DDBJ whole genome shotgun (WGS) entry which is preliminary data.</text>
</comment>
<dbReference type="EMBL" id="VSSQ01068615">
    <property type="protein sequence ID" value="MPN20777.1"/>
    <property type="molecule type" value="Genomic_DNA"/>
</dbReference>
<sequence length="80" mass="9078">MLAGKKRSVDFRADKLLFTVTLSVILAEILTSSLGLEHIYAWPLTLILIIRIIKGFFVIPLYTLLSATLYKVILKMKLDI</sequence>
<dbReference type="AlphaFoldDB" id="A0A645G1R6"/>
<evidence type="ECO:0000256" key="1">
    <source>
        <dbReference type="SAM" id="Phobius"/>
    </source>
</evidence>
<keyword evidence="1" id="KW-0812">Transmembrane</keyword>
<name>A0A645G1R6_9ZZZZ</name>
<protein>
    <submittedName>
        <fullName evidence="2">Uncharacterized protein</fullName>
    </submittedName>
</protein>
<dbReference type="Gene3D" id="1.10.1760.20">
    <property type="match status" value="1"/>
</dbReference>
<organism evidence="2">
    <name type="scientific">bioreactor metagenome</name>
    <dbReference type="NCBI Taxonomy" id="1076179"/>
    <lineage>
        <taxon>unclassified sequences</taxon>
        <taxon>metagenomes</taxon>
        <taxon>ecological metagenomes</taxon>
    </lineage>
</organism>
<gene>
    <name evidence="2" type="ORF">SDC9_168156</name>
</gene>
<reference evidence="2" key="1">
    <citation type="submission" date="2019-08" db="EMBL/GenBank/DDBJ databases">
        <authorList>
            <person name="Kucharzyk K."/>
            <person name="Murdoch R.W."/>
            <person name="Higgins S."/>
            <person name="Loffler F."/>
        </authorList>
    </citation>
    <scope>NUCLEOTIDE SEQUENCE</scope>
</reference>
<feature type="transmembrane region" description="Helical" evidence="1">
    <location>
        <begin position="45"/>
        <end position="70"/>
    </location>
</feature>
<keyword evidence="1" id="KW-0472">Membrane</keyword>
<keyword evidence="1" id="KW-1133">Transmembrane helix</keyword>
<evidence type="ECO:0000313" key="2">
    <source>
        <dbReference type="EMBL" id="MPN20777.1"/>
    </source>
</evidence>